<organism evidence="1 2">
    <name type="scientific">Bacillus subtilis</name>
    <dbReference type="NCBI Taxonomy" id="1423"/>
    <lineage>
        <taxon>Bacteria</taxon>
        <taxon>Bacillati</taxon>
        <taxon>Bacillota</taxon>
        <taxon>Bacilli</taxon>
        <taxon>Bacillales</taxon>
        <taxon>Bacillaceae</taxon>
        <taxon>Bacillus</taxon>
    </lineage>
</organism>
<evidence type="ECO:0000313" key="1">
    <source>
        <dbReference type="EMBL" id="KIU04456.1"/>
    </source>
</evidence>
<dbReference type="EMBL" id="JXBC01000014">
    <property type="protein sequence ID" value="KIU04456.1"/>
    <property type="molecule type" value="Genomic_DNA"/>
</dbReference>
<sequence length="45" mass="5389">MSRFSNKRHKTTLFSLENQWLKCLIYKCFKAFKKTGNSFQKKSGK</sequence>
<name>A0A0D1KMP1_BACIU</name>
<dbReference type="AlphaFoldDB" id="A0A0D1KMP1"/>
<reference evidence="1 2" key="1">
    <citation type="submission" date="2014-12" db="EMBL/GenBank/DDBJ databases">
        <title>Comparative genome analysis of Bacillus coagulans HM-08, Clostridium butyricum HM-68, Bacillus subtilis HM-66 and Bacillus licheniformis BL-09.</title>
        <authorList>
            <person name="Zhang H."/>
        </authorList>
    </citation>
    <scope>NUCLEOTIDE SEQUENCE [LARGE SCALE GENOMIC DNA]</scope>
    <source>
        <strain evidence="1 2">HM-66</strain>
    </source>
</reference>
<evidence type="ECO:0000313" key="2">
    <source>
        <dbReference type="Proteomes" id="UP000032247"/>
    </source>
</evidence>
<protein>
    <submittedName>
        <fullName evidence="1">Uncharacterized protein</fullName>
    </submittedName>
</protein>
<accession>A0A0D1KMP1</accession>
<dbReference type="Proteomes" id="UP000032247">
    <property type="component" value="Unassembled WGS sequence"/>
</dbReference>
<proteinExistence type="predicted"/>
<dbReference type="PATRIC" id="fig|1423.173.peg.4906"/>
<comment type="caution">
    <text evidence="1">The sequence shown here is derived from an EMBL/GenBank/DDBJ whole genome shotgun (WGS) entry which is preliminary data.</text>
</comment>
<gene>
    <name evidence="1" type="ORF">SC09_contig8orf00101</name>
</gene>